<keyword evidence="10" id="KW-1185">Reference proteome</keyword>
<evidence type="ECO:0000256" key="1">
    <source>
        <dbReference type="ARBA" id="ARBA00000085"/>
    </source>
</evidence>
<keyword evidence="3" id="KW-0597">Phosphoprotein</keyword>
<feature type="domain" description="Histidine kinase" evidence="8">
    <location>
        <begin position="269"/>
        <end position="460"/>
    </location>
</feature>
<dbReference type="InterPro" id="IPR005467">
    <property type="entry name" value="His_kinase_dom"/>
</dbReference>
<gene>
    <name evidence="9" type="ORF">GCM10011534_28520</name>
</gene>
<proteinExistence type="predicted"/>
<accession>A0A917T1L6</accession>
<evidence type="ECO:0000313" key="9">
    <source>
        <dbReference type="EMBL" id="GGM05051.1"/>
    </source>
</evidence>
<keyword evidence="6" id="KW-0418">Kinase</keyword>
<dbReference type="Gene3D" id="3.30.450.20">
    <property type="entry name" value="PAS domain"/>
    <property type="match status" value="2"/>
</dbReference>
<dbReference type="Gene3D" id="3.30.565.10">
    <property type="entry name" value="Histidine kinase-like ATPase, C-terminal domain"/>
    <property type="match status" value="1"/>
</dbReference>
<dbReference type="RefSeq" id="WP_036539244.1">
    <property type="nucleotide sequence ID" value="NZ_BMLF01000002.1"/>
</dbReference>
<protein>
    <recommendedName>
        <fullName evidence="2">histidine kinase</fullName>
        <ecNumber evidence="2">2.7.13.3</ecNumber>
    </recommendedName>
</protein>
<dbReference type="PANTHER" id="PTHR41523:SF8">
    <property type="entry name" value="ETHYLENE RESPONSE SENSOR PROTEIN"/>
    <property type="match status" value="1"/>
</dbReference>
<comment type="catalytic activity">
    <reaction evidence="1">
        <text>ATP + protein L-histidine = ADP + protein N-phospho-L-histidine.</text>
        <dbReference type="EC" id="2.7.13.3"/>
    </reaction>
</comment>
<dbReference type="EC" id="2.7.13.3" evidence="2"/>
<organism evidence="9 10">
    <name type="scientific">Pseudooceanicola nanhaiensis</name>
    <dbReference type="NCBI Taxonomy" id="375761"/>
    <lineage>
        <taxon>Bacteria</taxon>
        <taxon>Pseudomonadati</taxon>
        <taxon>Pseudomonadota</taxon>
        <taxon>Alphaproteobacteria</taxon>
        <taxon>Rhodobacterales</taxon>
        <taxon>Paracoccaceae</taxon>
        <taxon>Pseudooceanicola</taxon>
    </lineage>
</organism>
<dbReference type="AlphaFoldDB" id="A0A917T1L6"/>
<dbReference type="InterPro" id="IPR035965">
    <property type="entry name" value="PAS-like_dom_sf"/>
</dbReference>
<dbReference type="InterPro" id="IPR000014">
    <property type="entry name" value="PAS"/>
</dbReference>
<evidence type="ECO:0000256" key="4">
    <source>
        <dbReference type="ARBA" id="ARBA00022679"/>
    </source>
</evidence>
<dbReference type="Pfam" id="PF02518">
    <property type="entry name" value="HATPase_c"/>
    <property type="match status" value="1"/>
</dbReference>
<evidence type="ECO:0000259" key="8">
    <source>
        <dbReference type="PROSITE" id="PS50109"/>
    </source>
</evidence>
<dbReference type="InterPro" id="IPR011495">
    <property type="entry name" value="Sig_transdc_His_kin_sub2_dim/P"/>
</dbReference>
<dbReference type="SUPFAM" id="SSF55785">
    <property type="entry name" value="PYP-like sensor domain (PAS domain)"/>
    <property type="match status" value="2"/>
</dbReference>
<dbReference type="GO" id="GO:0005524">
    <property type="term" value="F:ATP binding"/>
    <property type="evidence" value="ECO:0007669"/>
    <property type="project" value="UniProtKB-KW"/>
</dbReference>
<keyword evidence="5" id="KW-0547">Nucleotide-binding</keyword>
<evidence type="ECO:0000256" key="7">
    <source>
        <dbReference type="ARBA" id="ARBA00022840"/>
    </source>
</evidence>
<dbReference type="Pfam" id="PF08448">
    <property type="entry name" value="PAS_4"/>
    <property type="match status" value="2"/>
</dbReference>
<evidence type="ECO:0000256" key="2">
    <source>
        <dbReference type="ARBA" id="ARBA00012438"/>
    </source>
</evidence>
<keyword evidence="4" id="KW-0808">Transferase</keyword>
<dbReference type="EMBL" id="BMLF01000002">
    <property type="protein sequence ID" value="GGM05051.1"/>
    <property type="molecule type" value="Genomic_DNA"/>
</dbReference>
<comment type="caution">
    <text evidence="9">The sequence shown here is derived from an EMBL/GenBank/DDBJ whole genome shotgun (WGS) entry which is preliminary data.</text>
</comment>
<dbReference type="PANTHER" id="PTHR41523">
    <property type="entry name" value="TWO-COMPONENT SYSTEM SENSOR PROTEIN"/>
    <property type="match status" value="1"/>
</dbReference>
<dbReference type="SMART" id="SM00387">
    <property type="entry name" value="HATPase_c"/>
    <property type="match status" value="1"/>
</dbReference>
<sequence length="461" mass="50805">MLRLIDPAEIVASLRESLLVLTEDLVVEYANDRFLRSFDVTAEDTLGTRLAALGNGQWNIPSLLAELDRIVSDGDEVEDFEVDHVFEKIGRRVMRLNARKTVRPGNGSRRILLVIEDVTAESDAATALERERLLSGSIVDTLREPLLVLDQSLTVISASRSFYATFEVDPAATIGHRLGDLGNGQWAIPQLLELLTEVVPRNTIVEDFEVRHSFPGIGERIILLNARKVFREGNHTHTLLLAMQDVTRQWHLEREREAALKHAAQLLEELNHRVMNSLSMIGSIISLEARDLTDAACKAAFARMRARIDAIANLYRGLTRTRSVDTVTAHSYLTALVQNVIASSNSGDRLDIEFDIPDTPLSTRIAVPLGLIVNEWVTNSLKYAYKGRSDGRLGVTLTVEGGTMSVSVWDDGPGIDPNARVDSGLGQKLTDAFAAELDGRMEVSSSATGTRHTLVLPLEVS</sequence>
<dbReference type="InterPro" id="IPR013656">
    <property type="entry name" value="PAS_4"/>
</dbReference>
<reference evidence="9" key="1">
    <citation type="journal article" date="2014" name="Int. J. Syst. Evol. Microbiol.">
        <title>Complete genome sequence of Corynebacterium casei LMG S-19264T (=DSM 44701T), isolated from a smear-ripened cheese.</title>
        <authorList>
            <consortium name="US DOE Joint Genome Institute (JGI-PGF)"/>
            <person name="Walter F."/>
            <person name="Albersmeier A."/>
            <person name="Kalinowski J."/>
            <person name="Ruckert C."/>
        </authorList>
    </citation>
    <scope>NUCLEOTIDE SEQUENCE</scope>
    <source>
        <strain evidence="9">CGMCC 1.6293</strain>
    </source>
</reference>
<evidence type="ECO:0000256" key="6">
    <source>
        <dbReference type="ARBA" id="ARBA00022777"/>
    </source>
</evidence>
<keyword evidence="7" id="KW-0067">ATP-binding</keyword>
<evidence type="ECO:0000313" key="10">
    <source>
        <dbReference type="Proteomes" id="UP000649829"/>
    </source>
</evidence>
<evidence type="ECO:0000256" key="5">
    <source>
        <dbReference type="ARBA" id="ARBA00022741"/>
    </source>
</evidence>
<dbReference type="PROSITE" id="PS50109">
    <property type="entry name" value="HIS_KIN"/>
    <property type="match status" value="1"/>
</dbReference>
<dbReference type="SMART" id="SM00091">
    <property type="entry name" value="PAS"/>
    <property type="match status" value="2"/>
</dbReference>
<dbReference type="Proteomes" id="UP000649829">
    <property type="component" value="Unassembled WGS sequence"/>
</dbReference>
<dbReference type="InterPro" id="IPR003594">
    <property type="entry name" value="HATPase_dom"/>
</dbReference>
<dbReference type="SUPFAM" id="SSF55874">
    <property type="entry name" value="ATPase domain of HSP90 chaperone/DNA topoisomerase II/histidine kinase"/>
    <property type="match status" value="1"/>
</dbReference>
<reference evidence="9" key="2">
    <citation type="submission" date="2020-09" db="EMBL/GenBank/DDBJ databases">
        <authorList>
            <person name="Sun Q."/>
            <person name="Zhou Y."/>
        </authorList>
    </citation>
    <scope>NUCLEOTIDE SEQUENCE</scope>
    <source>
        <strain evidence="9">CGMCC 1.6293</strain>
    </source>
</reference>
<dbReference type="InterPro" id="IPR036890">
    <property type="entry name" value="HATPase_C_sf"/>
</dbReference>
<dbReference type="GO" id="GO:0004673">
    <property type="term" value="F:protein histidine kinase activity"/>
    <property type="evidence" value="ECO:0007669"/>
    <property type="project" value="UniProtKB-EC"/>
</dbReference>
<dbReference type="Pfam" id="PF07568">
    <property type="entry name" value="HisKA_2"/>
    <property type="match status" value="1"/>
</dbReference>
<evidence type="ECO:0000256" key="3">
    <source>
        <dbReference type="ARBA" id="ARBA00022553"/>
    </source>
</evidence>
<name>A0A917T1L6_9RHOB</name>